<name>A0A4Z2HRM5_9TELE</name>
<gene>
    <name evidence="2" type="ORF">EYF80_022268</name>
</gene>
<evidence type="ECO:0000313" key="2">
    <source>
        <dbReference type="EMBL" id="TNN67462.1"/>
    </source>
</evidence>
<sequence length="61" mass="6794">MWCVVCGLPPSPLSQQLDSDAQNDFFSAPHDLRCRALRPRPGGGPQFKVEKGTAEKPWQNK</sequence>
<dbReference type="Proteomes" id="UP000314294">
    <property type="component" value="Unassembled WGS sequence"/>
</dbReference>
<evidence type="ECO:0000313" key="3">
    <source>
        <dbReference type="Proteomes" id="UP000314294"/>
    </source>
</evidence>
<dbReference type="AlphaFoldDB" id="A0A4Z2HRM5"/>
<dbReference type="EMBL" id="SRLO01000203">
    <property type="protein sequence ID" value="TNN67462.1"/>
    <property type="molecule type" value="Genomic_DNA"/>
</dbReference>
<evidence type="ECO:0000256" key="1">
    <source>
        <dbReference type="SAM" id="MobiDB-lite"/>
    </source>
</evidence>
<accession>A0A4Z2HRM5</accession>
<proteinExistence type="predicted"/>
<protein>
    <submittedName>
        <fullName evidence="2">Uncharacterized protein</fullName>
    </submittedName>
</protein>
<organism evidence="2 3">
    <name type="scientific">Liparis tanakae</name>
    <name type="common">Tanaka's snailfish</name>
    <dbReference type="NCBI Taxonomy" id="230148"/>
    <lineage>
        <taxon>Eukaryota</taxon>
        <taxon>Metazoa</taxon>
        <taxon>Chordata</taxon>
        <taxon>Craniata</taxon>
        <taxon>Vertebrata</taxon>
        <taxon>Euteleostomi</taxon>
        <taxon>Actinopterygii</taxon>
        <taxon>Neopterygii</taxon>
        <taxon>Teleostei</taxon>
        <taxon>Neoteleostei</taxon>
        <taxon>Acanthomorphata</taxon>
        <taxon>Eupercaria</taxon>
        <taxon>Perciformes</taxon>
        <taxon>Cottioidei</taxon>
        <taxon>Cottales</taxon>
        <taxon>Liparidae</taxon>
        <taxon>Liparis</taxon>
    </lineage>
</organism>
<feature type="region of interest" description="Disordered" evidence="1">
    <location>
        <begin position="38"/>
        <end position="61"/>
    </location>
</feature>
<keyword evidence="3" id="KW-1185">Reference proteome</keyword>
<comment type="caution">
    <text evidence="2">The sequence shown here is derived from an EMBL/GenBank/DDBJ whole genome shotgun (WGS) entry which is preliminary data.</text>
</comment>
<reference evidence="2 3" key="1">
    <citation type="submission" date="2019-03" db="EMBL/GenBank/DDBJ databases">
        <title>First draft genome of Liparis tanakae, snailfish: a comprehensive survey of snailfish specific genes.</title>
        <authorList>
            <person name="Kim W."/>
            <person name="Song I."/>
            <person name="Jeong J.-H."/>
            <person name="Kim D."/>
            <person name="Kim S."/>
            <person name="Ryu S."/>
            <person name="Song J.Y."/>
            <person name="Lee S.K."/>
        </authorList>
    </citation>
    <scope>NUCLEOTIDE SEQUENCE [LARGE SCALE GENOMIC DNA]</scope>
    <source>
        <tissue evidence="2">Muscle</tissue>
    </source>
</reference>